<organism evidence="2 3">
    <name type="scientific">Stenotrophobium rhamnosiphilum</name>
    <dbReference type="NCBI Taxonomy" id="2029166"/>
    <lineage>
        <taxon>Bacteria</taxon>
        <taxon>Pseudomonadati</taxon>
        <taxon>Pseudomonadota</taxon>
        <taxon>Gammaproteobacteria</taxon>
        <taxon>Nevskiales</taxon>
        <taxon>Nevskiaceae</taxon>
        <taxon>Stenotrophobium</taxon>
    </lineage>
</organism>
<proteinExistence type="predicted"/>
<evidence type="ECO:0000313" key="3">
    <source>
        <dbReference type="Proteomes" id="UP000244248"/>
    </source>
</evidence>
<feature type="signal peptide" evidence="1">
    <location>
        <begin position="1"/>
        <end position="30"/>
    </location>
</feature>
<dbReference type="RefSeq" id="WP_107941745.1">
    <property type="nucleotide sequence ID" value="NZ_QANS01000009.1"/>
</dbReference>
<evidence type="ECO:0008006" key="4">
    <source>
        <dbReference type="Google" id="ProtNLM"/>
    </source>
</evidence>
<evidence type="ECO:0000256" key="1">
    <source>
        <dbReference type="SAM" id="SignalP"/>
    </source>
</evidence>
<keyword evidence="3" id="KW-1185">Reference proteome</keyword>
<reference evidence="2 3" key="1">
    <citation type="submission" date="2018-04" db="EMBL/GenBank/DDBJ databases">
        <title>Novel species isolated from glacier.</title>
        <authorList>
            <person name="Liu Q."/>
            <person name="Xin Y.-H."/>
        </authorList>
    </citation>
    <scope>NUCLEOTIDE SEQUENCE [LARGE SCALE GENOMIC DNA]</scope>
    <source>
        <strain evidence="2 3">GT1R17</strain>
    </source>
</reference>
<accession>A0A2T5MBA4</accession>
<dbReference type="AlphaFoldDB" id="A0A2T5MBA4"/>
<dbReference type="Proteomes" id="UP000244248">
    <property type="component" value="Unassembled WGS sequence"/>
</dbReference>
<dbReference type="Gene3D" id="1.25.40.10">
    <property type="entry name" value="Tetratricopeptide repeat domain"/>
    <property type="match status" value="1"/>
</dbReference>
<keyword evidence="1" id="KW-0732">Signal</keyword>
<name>A0A2T5MBA4_9GAMM</name>
<sequence length="418" mass="45078">MKNKNILSGLARAVIVSALLAVGAPSIAVAAEKNSMRSQLEDPLKAVQDAVQAKRYKEALAKLDEAESKVSDPSPYETYILRRLRGSAAAGVGDAATAIKSFNAVLESPLLPPEEKLPLLDALVRLSYSAKQYPQAIDYLQRYRAGGGTSAATLELLPQALYVSQRYAEAEKELNAMIDDLERAGKSPTEQQLQLLASCALKRNAQADYLAALRRMVTFYPKKSYWLDLILRTGSQPGFSNRLNLDVYRIRKLTGTLDGASDFMEAAQLALQDGFPGEAAGFLKQGYDRGLLGKGPAAEIERQNRLKALVERKVAADKATLADGERQAAKLANGDGLIVTGLNYVGYGQYEKGIPLMQQGVAKGNLKDPGGAILHLGYAQLVAGRMADAQKTLRNVQATNGSRELAALLVILSRQATE</sequence>
<dbReference type="InterPro" id="IPR011990">
    <property type="entry name" value="TPR-like_helical_dom_sf"/>
</dbReference>
<feature type="chain" id="PRO_5015713056" description="Tetratricopeptide repeat protein" evidence="1">
    <location>
        <begin position="31"/>
        <end position="418"/>
    </location>
</feature>
<evidence type="ECO:0000313" key="2">
    <source>
        <dbReference type="EMBL" id="PTU28281.1"/>
    </source>
</evidence>
<gene>
    <name evidence="2" type="ORF">CJD38_17760</name>
</gene>
<protein>
    <recommendedName>
        <fullName evidence="4">Tetratricopeptide repeat protein</fullName>
    </recommendedName>
</protein>
<comment type="caution">
    <text evidence="2">The sequence shown here is derived from an EMBL/GenBank/DDBJ whole genome shotgun (WGS) entry which is preliminary data.</text>
</comment>
<dbReference type="EMBL" id="QANS01000009">
    <property type="protein sequence ID" value="PTU28281.1"/>
    <property type="molecule type" value="Genomic_DNA"/>
</dbReference>
<dbReference type="OrthoDB" id="6397696at2"/>
<dbReference type="SUPFAM" id="SSF48452">
    <property type="entry name" value="TPR-like"/>
    <property type="match status" value="1"/>
</dbReference>